<comment type="caution">
    <text evidence="1">The sequence shown here is derived from an EMBL/GenBank/DDBJ whole genome shotgun (WGS) entry which is preliminary data.</text>
</comment>
<sequence>MANELGKVAKHISMKNLGKESTSPFNKIHLSNFCISLHAT</sequence>
<dbReference type="AlphaFoldDB" id="A0ABD3DHH0"/>
<reference evidence="2" key="1">
    <citation type="journal article" date="2024" name="IScience">
        <title>Strigolactones Initiate the Formation of Haustorium-like Structures in Castilleja.</title>
        <authorList>
            <person name="Buerger M."/>
            <person name="Peterson D."/>
            <person name="Chory J."/>
        </authorList>
    </citation>
    <scope>NUCLEOTIDE SEQUENCE [LARGE SCALE GENOMIC DNA]</scope>
</reference>
<evidence type="ECO:0000313" key="1">
    <source>
        <dbReference type="EMBL" id="KAL3641775.1"/>
    </source>
</evidence>
<accession>A0ABD3DHH0</accession>
<gene>
    <name evidence="1" type="ORF">CASFOL_012590</name>
</gene>
<proteinExistence type="predicted"/>
<organism evidence="1 2">
    <name type="scientific">Castilleja foliolosa</name>
    <dbReference type="NCBI Taxonomy" id="1961234"/>
    <lineage>
        <taxon>Eukaryota</taxon>
        <taxon>Viridiplantae</taxon>
        <taxon>Streptophyta</taxon>
        <taxon>Embryophyta</taxon>
        <taxon>Tracheophyta</taxon>
        <taxon>Spermatophyta</taxon>
        <taxon>Magnoliopsida</taxon>
        <taxon>eudicotyledons</taxon>
        <taxon>Gunneridae</taxon>
        <taxon>Pentapetalae</taxon>
        <taxon>asterids</taxon>
        <taxon>lamiids</taxon>
        <taxon>Lamiales</taxon>
        <taxon>Orobanchaceae</taxon>
        <taxon>Pedicularideae</taxon>
        <taxon>Castillejinae</taxon>
        <taxon>Castilleja</taxon>
    </lineage>
</organism>
<protein>
    <submittedName>
        <fullName evidence="1">Uncharacterized protein</fullName>
    </submittedName>
</protein>
<dbReference type="Proteomes" id="UP001632038">
    <property type="component" value="Unassembled WGS sequence"/>
</dbReference>
<name>A0ABD3DHH0_9LAMI</name>
<dbReference type="EMBL" id="JAVIJP010000016">
    <property type="protein sequence ID" value="KAL3641775.1"/>
    <property type="molecule type" value="Genomic_DNA"/>
</dbReference>
<evidence type="ECO:0000313" key="2">
    <source>
        <dbReference type="Proteomes" id="UP001632038"/>
    </source>
</evidence>
<keyword evidence="2" id="KW-1185">Reference proteome</keyword>